<evidence type="ECO:0000313" key="2">
    <source>
        <dbReference type="Proteomes" id="UP000308652"/>
    </source>
</evidence>
<dbReference type="AlphaFoldDB" id="A0A5C3LWJ6"/>
<protein>
    <submittedName>
        <fullName evidence="1">Uncharacterized protein</fullName>
    </submittedName>
</protein>
<reference evidence="1 2" key="1">
    <citation type="journal article" date="2019" name="Nat. Ecol. Evol.">
        <title>Megaphylogeny resolves global patterns of mushroom evolution.</title>
        <authorList>
            <person name="Varga T."/>
            <person name="Krizsan K."/>
            <person name="Foldi C."/>
            <person name="Dima B."/>
            <person name="Sanchez-Garcia M."/>
            <person name="Sanchez-Ramirez S."/>
            <person name="Szollosi G.J."/>
            <person name="Szarkandi J.G."/>
            <person name="Papp V."/>
            <person name="Albert L."/>
            <person name="Andreopoulos W."/>
            <person name="Angelini C."/>
            <person name="Antonin V."/>
            <person name="Barry K.W."/>
            <person name="Bougher N.L."/>
            <person name="Buchanan P."/>
            <person name="Buyck B."/>
            <person name="Bense V."/>
            <person name="Catcheside P."/>
            <person name="Chovatia M."/>
            <person name="Cooper J."/>
            <person name="Damon W."/>
            <person name="Desjardin D."/>
            <person name="Finy P."/>
            <person name="Geml J."/>
            <person name="Haridas S."/>
            <person name="Hughes K."/>
            <person name="Justo A."/>
            <person name="Karasinski D."/>
            <person name="Kautmanova I."/>
            <person name="Kiss B."/>
            <person name="Kocsube S."/>
            <person name="Kotiranta H."/>
            <person name="LaButti K.M."/>
            <person name="Lechner B.E."/>
            <person name="Liimatainen K."/>
            <person name="Lipzen A."/>
            <person name="Lukacs Z."/>
            <person name="Mihaltcheva S."/>
            <person name="Morgado L.N."/>
            <person name="Niskanen T."/>
            <person name="Noordeloos M.E."/>
            <person name="Ohm R.A."/>
            <person name="Ortiz-Santana B."/>
            <person name="Ovrebo C."/>
            <person name="Racz N."/>
            <person name="Riley R."/>
            <person name="Savchenko A."/>
            <person name="Shiryaev A."/>
            <person name="Soop K."/>
            <person name="Spirin V."/>
            <person name="Szebenyi C."/>
            <person name="Tomsovsky M."/>
            <person name="Tulloss R.E."/>
            <person name="Uehling J."/>
            <person name="Grigoriev I.V."/>
            <person name="Vagvolgyi C."/>
            <person name="Papp T."/>
            <person name="Martin F.M."/>
            <person name="Miettinen O."/>
            <person name="Hibbett D.S."/>
            <person name="Nagy L.G."/>
        </authorList>
    </citation>
    <scope>NUCLEOTIDE SEQUENCE [LARGE SCALE GENOMIC DNA]</scope>
    <source>
        <strain evidence="1 2">CBS 166.37</strain>
    </source>
</reference>
<evidence type="ECO:0000313" key="1">
    <source>
        <dbReference type="EMBL" id="TFK36753.1"/>
    </source>
</evidence>
<proteinExistence type="predicted"/>
<gene>
    <name evidence="1" type="ORF">BDQ12DRAFT_240208</name>
</gene>
<dbReference type="Proteomes" id="UP000308652">
    <property type="component" value="Unassembled WGS sequence"/>
</dbReference>
<name>A0A5C3LWJ6_9AGAR</name>
<dbReference type="EMBL" id="ML213612">
    <property type="protein sequence ID" value="TFK36753.1"/>
    <property type="molecule type" value="Genomic_DNA"/>
</dbReference>
<organism evidence="1 2">
    <name type="scientific">Crucibulum laeve</name>
    <dbReference type="NCBI Taxonomy" id="68775"/>
    <lineage>
        <taxon>Eukaryota</taxon>
        <taxon>Fungi</taxon>
        <taxon>Dikarya</taxon>
        <taxon>Basidiomycota</taxon>
        <taxon>Agaricomycotina</taxon>
        <taxon>Agaricomycetes</taxon>
        <taxon>Agaricomycetidae</taxon>
        <taxon>Agaricales</taxon>
        <taxon>Agaricineae</taxon>
        <taxon>Nidulariaceae</taxon>
        <taxon>Crucibulum</taxon>
    </lineage>
</organism>
<accession>A0A5C3LWJ6</accession>
<keyword evidence="2" id="KW-1185">Reference proteome</keyword>
<sequence length="117" mass="13216">MYMVSCSLTSSCAMWSPLQVGCPCALFPVYFCSTVSSSTLILPLGEGISRVVFFNPMRTDSPNSCHSFSHFCVLSLDSKRHVNLISNLKFETPSYQKRPRHHGVQPLIIHFLTPHRR</sequence>